<evidence type="ECO:0000313" key="7">
    <source>
        <dbReference type="EMBL" id="SDA00770.1"/>
    </source>
</evidence>
<evidence type="ECO:0000256" key="3">
    <source>
        <dbReference type="ARBA" id="ARBA00023121"/>
    </source>
</evidence>
<dbReference type="SUPFAM" id="SSF48403">
    <property type="entry name" value="Ankyrin repeat"/>
    <property type="match status" value="1"/>
</dbReference>
<keyword evidence="1" id="KW-0677">Repeat</keyword>
<dbReference type="PRINTS" id="PR00689">
    <property type="entry name" value="ACOABINDINGP"/>
</dbReference>
<dbReference type="SMART" id="SM00248">
    <property type="entry name" value="ANK"/>
    <property type="match status" value="1"/>
</dbReference>
<dbReference type="PROSITE" id="PS50297">
    <property type="entry name" value="ANK_REP_REGION"/>
    <property type="match status" value="2"/>
</dbReference>
<evidence type="ECO:0000313" key="8">
    <source>
        <dbReference type="Proteomes" id="UP000249723"/>
    </source>
</evidence>
<dbReference type="Proteomes" id="UP000249723">
    <property type="component" value="Unassembled WGS sequence"/>
</dbReference>
<feature type="repeat" description="ANK" evidence="4">
    <location>
        <begin position="220"/>
        <end position="252"/>
    </location>
</feature>
<dbReference type="Pfam" id="PF12796">
    <property type="entry name" value="Ank_2"/>
    <property type="match status" value="1"/>
</dbReference>
<feature type="region of interest" description="Disordered" evidence="5">
    <location>
        <begin position="1"/>
        <end position="31"/>
    </location>
</feature>
<keyword evidence="2 4" id="KW-0040">ANK repeat</keyword>
<dbReference type="Pfam" id="PF00887">
    <property type="entry name" value="ACBP"/>
    <property type="match status" value="1"/>
</dbReference>
<dbReference type="InterPro" id="IPR036770">
    <property type="entry name" value="Ankyrin_rpt-contain_sf"/>
</dbReference>
<dbReference type="PROSITE" id="PS50088">
    <property type="entry name" value="ANK_REPEAT"/>
    <property type="match status" value="2"/>
</dbReference>
<keyword evidence="3" id="KW-0446">Lipid-binding</keyword>
<evidence type="ECO:0000259" key="6">
    <source>
        <dbReference type="PROSITE" id="PS51228"/>
    </source>
</evidence>
<evidence type="ECO:0000256" key="5">
    <source>
        <dbReference type="SAM" id="MobiDB-lite"/>
    </source>
</evidence>
<keyword evidence="8" id="KW-1185">Reference proteome</keyword>
<feature type="repeat" description="ANK" evidence="4">
    <location>
        <begin position="277"/>
        <end position="298"/>
    </location>
</feature>
<dbReference type="Gene3D" id="1.20.80.10">
    <property type="match status" value="1"/>
</dbReference>
<sequence>MSIKRIIATTSTTSNPSTTSTTATSPSSSSLSAFTSCTTYIQSLPPTLSNSTKLHLYALYKIATSSPYPSTPRPGIWDFSTRAKWDAWNELGRGEVAFSMGGEESRTNAIEAYVEEGMRLGWRPERGVEELEREGLDVPEEEVSAGEGKGKRKEGGGAGAGAGSAMVKVSTMLNQEHEEDDDAPKSPLHELALDGDATRLEAYLQQRAKEDLNVDELDSYGFTPIHLATDRGHLDLVKILLRYGANKNIPVSSIILPDFSTKHEARFIGPFSLQDQDGNTPLQLAEMAGHDELLELLR</sequence>
<dbReference type="PROSITE" id="PS51228">
    <property type="entry name" value="ACB_2"/>
    <property type="match status" value="1"/>
</dbReference>
<dbReference type="SUPFAM" id="SSF47027">
    <property type="entry name" value="Acyl-CoA binding protein"/>
    <property type="match status" value="1"/>
</dbReference>
<dbReference type="Pfam" id="PF00023">
    <property type="entry name" value="Ank"/>
    <property type="match status" value="1"/>
</dbReference>
<name>A0A2X0L762_9BASI</name>
<proteinExistence type="predicted"/>
<dbReference type="PANTHER" id="PTHR24119:SF0">
    <property type="entry name" value="ACYL-COA-BINDING DOMAIN-CONTAINING PROTEIN 6"/>
    <property type="match status" value="1"/>
</dbReference>
<dbReference type="OrthoDB" id="341259at2759"/>
<dbReference type="InterPro" id="IPR000582">
    <property type="entry name" value="Acyl-CoA-binding_protein"/>
</dbReference>
<dbReference type="EMBL" id="FMWP01000107">
    <property type="protein sequence ID" value="SDA00770.1"/>
    <property type="molecule type" value="Genomic_DNA"/>
</dbReference>
<feature type="region of interest" description="Disordered" evidence="5">
    <location>
        <begin position="131"/>
        <end position="163"/>
    </location>
</feature>
<evidence type="ECO:0000256" key="1">
    <source>
        <dbReference type="ARBA" id="ARBA00022737"/>
    </source>
</evidence>
<evidence type="ECO:0000256" key="2">
    <source>
        <dbReference type="ARBA" id="ARBA00023043"/>
    </source>
</evidence>
<reference evidence="8" key="1">
    <citation type="submission" date="2016-10" db="EMBL/GenBank/DDBJ databases">
        <authorList>
            <person name="Jeantristanb JTB J.-T."/>
            <person name="Ricardo R."/>
        </authorList>
    </citation>
    <scope>NUCLEOTIDE SEQUENCE [LARGE SCALE GENOMIC DNA]</scope>
</reference>
<dbReference type="Gene3D" id="1.25.40.20">
    <property type="entry name" value="Ankyrin repeat-containing domain"/>
    <property type="match status" value="1"/>
</dbReference>
<organism evidence="7 8">
    <name type="scientific">Microbotryum saponariae</name>
    <dbReference type="NCBI Taxonomy" id="289078"/>
    <lineage>
        <taxon>Eukaryota</taxon>
        <taxon>Fungi</taxon>
        <taxon>Dikarya</taxon>
        <taxon>Basidiomycota</taxon>
        <taxon>Pucciniomycotina</taxon>
        <taxon>Microbotryomycetes</taxon>
        <taxon>Microbotryales</taxon>
        <taxon>Microbotryaceae</taxon>
        <taxon>Microbotryum</taxon>
    </lineage>
</organism>
<gene>
    <name evidence="7" type="ORF">BZ3500_MVSOF-1268-A1-R1_CHR9G10830</name>
</gene>
<dbReference type="InterPro" id="IPR002110">
    <property type="entry name" value="Ankyrin_rpt"/>
</dbReference>
<accession>A0A2X0L762</accession>
<feature type="compositionally biased region" description="Low complexity" evidence="5">
    <location>
        <begin position="9"/>
        <end position="31"/>
    </location>
</feature>
<dbReference type="GO" id="GO:0000062">
    <property type="term" value="F:fatty-acyl-CoA binding"/>
    <property type="evidence" value="ECO:0007669"/>
    <property type="project" value="InterPro"/>
</dbReference>
<feature type="domain" description="ACB" evidence="6">
    <location>
        <begin position="30"/>
        <end position="124"/>
    </location>
</feature>
<dbReference type="InterPro" id="IPR014352">
    <property type="entry name" value="FERM/acyl-CoA-bd_prot_sf"/>
</dbReference>
<dbReference type="PANTHER" id="PTHR24119">
    <property type="entry name" value="ACYL-COA-BINDING DOMAIN-CONTAINING PROTEIN 6"/>
    <property type="match status" value="1"/>
</dbReference>
<dbReference type="InterPro" id="IPR035984">
    <property type="entry name" value="Acyl-CoA-binding_sf"/>
</dbReference>
<evidence type="ECO:0000256" key="4">
    <source>
        <dbReference type="PROSITE-ProRule" id="PRU00023"/>
    </source>
</evidence>
<dbReference type="STRING" id="289078.A0A2X0L762"/>
<dbReference type="AlphaFoldDB" id="A0A2X0L762"/>
<protein>
    <submittedName>
        <fullName evidence="7">BZ3500_MvSof-1268-A1-R1_Chr9g10830 protein</fullName>
    </submittedName>
</protein>